<evidence type="ECO:0000256" key="12">
    <source>
        <dbReference type="SAM" id="MobiDB-lite"/>
    </source>
</evidence>
<evidence type="ECO:0000256" key="9">
    <source>
        <dbReference type="ARBA" id="ARBA00075197"/>
    </source>
</evidence>
<dbReference type="Gene3D" id="3.90.70.10">
    <property type="entry name" value="Cysteine proteinases"/>
    <property type="match status" value="1"/>
</dbReference>
<accession>A0A663M981</accession>
<keyword evidence="7" id="KW-0788">Thiol protease</keyword>
<dbReference type="PROSITE" id="PS00972">
    <property type="entry name" value="USP_1"/>
    <property type="match status" value="1"/>
</dbReference>
<dbReference type="GO" id="GO:0006508">
    <property type="term" value="P:proteolysis"/>
    <property type="evidence" value="ECO:0007669"/>
    <property type="project" value="UniProtKB-KW"/>
</dbReference>
<keyword evidence="15" id="KW-1185">Reference proteome</keyword>
<dbReference type="PANTHER" id="PTHR24006">
    <property type="entry name" value="UBIQUITIN CARBOXYL-TERMINAL HYDROLASE"/>
    <property type="match status" value="1"/>
</dbReference>
<dbReference type="AlphaFoldDB" id="A0A663M981"/>
<sequence>MFGNLFEEDFSFISNNHREKGKKSKPRDSEPPAPRDFTNLSGIKNQGGTCYLNSLLQTLLFTPEFREALFSLGPEELGSLDNSSKPDAKVRIIPLQLQRLFAQLLLLDQQAASTTDLTESFGWNSHEEMRQHDVQELNRILFSALESSLVGTSGHDLINRLYHGIVVNQIVCKECKNISERQEDFLDLTVAVKGVAGLEEALWNMYVEEEYFENENLYRCGACDKLVEASKSAKLRKLPPFLTISLLRFNFDFKKCERYKETSCYTFPIQINLRPFCEQTEMDDSEYMYELFSVIIHKGGCYGGHYHVYIRDVDELGNWQLKALGDTENSKVVENPLVVLKGILSEEEAKQIPVDQLGQKLLEKKGVSWNKKYRKEYGALRKYLQNHPHIFQFSPDENKVGLKEKQKLPFKSAFQGQDLQSPSQKNDVQWNSEKNPTRLRDSSAGSHWFDLNDSKVQPIKEKDVQNQFQGKESAYMLFYRKSQLKRPPEARGNPRYQIPEHLLNEMNAANTELQKKRAECDSANNGIDLHLHLSSCYKFHNGALHPSLTWKESVVDLTIDRRKTLGDLRQSVFQMLESWEGDMILSIAKPLPAGLHLYQILDGDELTLDGIGLADGADVFVWNGKEVGGTKVMTGPDHAPVVVNVLRLAEYNEGGRGQHFTESQHVFSCSTKLGDLRKALAPLGGIILKNGSGPDKEAKNWEVFLEEDMKETVKSVGLTDGCSVLILDSHDQSFVNVSSGNLTAFTYDISWLQVKNYCRTEEEEKHVKITATIETVRKLIVQGYNTANNSCLRPIGGNGKLLSPVPEDYTVKEAELKMGSLLGLCHGKAPTSTQFAMCMFPFFIGDNWHLRRIDWCYEAGEALSQEAMTLPCFQEQIVPLPSFLRAWTVDSKRPGKLLRNNKQQLNDYKLGARVEICIEPLQKEENLGPHELLLRVQMGIPGERDYYDSTDLVWDISKECTAWALRQRVASHYFLPIDKIEIAKYFAEKYEWLPISSWTQQISKRKRKKKQESLQSAPYHLKDGDIIGVKNLLLDDTKDFSTVRDDVGKEKQRQLALEKKKSQQAERLQDHVFSEEKLNIKHRKPEVALSINVGVFR</sequence>
<evidence type="ECO:0000256" key="4">
    <source>
        <dbReference type="ARBA" id="ARBA00022670"/>
    </source>
</evidence>
<evidence type="ECO:0000256" key="3">
    <source>
        <dbReference type="ARBA" id="ARBA00012759"/>
    </source>
</evidence>
<evidence type="ECO:0000313" key="15">
    <source>
        <dbReference type="Proteomes" id="UP000472269"/>
    </source>
</evidence>
<dbReference type="InterPro" id="IPR050164">
    <property type="entry name" value="Peptidase_C19"/>
</dbReference>
<comment type="catalytic activity">
    <reaction evidence="1">
        <text>Thiol-dependent hydrolysis of ester, thioester, amide, peptide and isopeptide bonds formed by the C-terminal Gly of ubiquitin (a 76-residue protein attached to proteins as an intracellular targeting signal).</text>
        <dbReference type="EC" id="3.4.19.12"/>
    </reaction>
</comment>
<dbReference type="Proteomes" id="UP000472269">
    <property type="component" value="Unplaced"/>
</dbReference>
<keyword evidence="4" id="KW-0645">Protease</keyword>
<feature type="region of interest" description="Disordered" evidence="12">
    <location>
        <begin position="412"/>
        <end position="446"/>
    </location>
</feature>
<dbReference type="FunFam" id="3.90.70.10:FF:000043">
    <property type="entry name" value="Ubiquitin carboxyl-terminal hydrolase 40"/>
    <property type="match status" value="1"/>
</dbReference>
<dbReference type="GO" id="GO:0005634">
    <property type="term" value="C:nucleus"/>
    <property type="evidence" value="ECO:0007669"/>
    <property type="project" value="TreeGrafter"/>
</dbReference>
<evidence type="ECO:0000256" key="5">
    <source>
        <dbReference type="ARBA" id="ARBA00022786"/>
    </source>
</evidence>
<feature type="domain" description="USP" evidence="13">
    <location>
        <begin position="41"/>
        <end position="482"/>
    </location>
</feature>
<dbReference type="InterPro" id="IPR001394">
    <property type="entry name" value="Peptidase_C19_UCH"/>
</dbReference>
<dbReference type="CDD" id="cd02659">
    <property type="entry name" value="peptidase_C19C"/>
    <property type="match status" value="1"/>
</dbReference>
<protein>
    <recommendedName>
        <fullName evidence="8">Ubiquitin carboxyl-terminal hydrolase 40</fullName>
        <ecNumber evidence="3">3.4.19.12</ecNumber>
    </recommendedName>
    <alternativeName>
        <fullName evidence="11">Deubiquitinating enzyme 40</fullName>
    </alternativeName>
    <alternativeName>
        <fullName evidence="9">Ubiquitin thioesterase 40</fullName>
    </alternativeName>
    <alternativeName>
        <fullName evidence="10">Ubiquitin-specific-processing protease 40</fullName>
    </alternativeName>
</protein>
<reference evidence="14" key="2">
    <citation type="submission" date="2025-09" db="UniProtKB">
        <authorList>
            <consortium name="Ensembl"/>
        </authorList>
    </citation>
    <scope>IDENTIFICATION</scope>
</reference>
<evidence type="ECO:0000256" key="6">
    <source>
        <dbReference type="ARBA" id="ARBA00022801"/>
    </source>
</evidence>
<keyword evidence="5" id="KW-0833">Ubl conjugation pathway</keyword>
<proteinExistence type="inferred from homology"/>
<dbReference type="Pfam" id="PF25822">
    <property type="entry name" value="UBL_USP40"/>
    <property type="match status" value="1"/>
</dbReference>
<organism evidence="14 15">
    <name type="scientific">Athene cunicularia</name>
    <name type="common">Burrowing owl</name>
    <name type="synonym">Speotyto cunicularia</name>
    <dbReference type="NCBI Taxonomy" id="194338"/>
    <lineage>
        <taxon>Eukaryota</taxon>
        <taxon>Metazoa</taxon>
        <taxon>Chordata</taxon>
        <taxon>Craniata</taxon>
        <taxon>Vertebrata</taxon>
        <taxon>Euteleostomi</taxon>
        <taxon>Archelosauria</taxon>
        <taxon>Archosauria</taxon>
        <taxon>Dinosauria</taxon>
        <taxon>Saurischia</taxon>
        <taxon>Theropoda</taxon>
        <taxon>Coelurosauria</taxon>
        <taxon>Aves</taxon>
        <taxon>Neognathae</taxon>
        <taxon>Neoaves</taxon>
        <taxon>Telluraves</taxon>
        <taxon>Strigiformes</taxon>
        <taxon>Strigidae</taxon>
        <taxon>Athene</taxon>
    </lineage>
</organism>
<dbReference type="InterPro" id="IPR028889">
    <property type="entry name" value="USP"/>
</dbReference>
<dbReference type="GO" id="GO:0004843">
    <property type="term" value="F:cysteine-type deubiquitinase activity"/>
    <property type="evidence" value="ECO:0007669"/>
    <property type="project" value="UniProtKB-EC"/>
</dbReference>
<feature type="region of interest" description="Disordered" evidence="12">
    <location>
        <begin position="17"/>
        <end position="41"/>
    </location>
</feature>
<evidence type="ECO:0000256" key="7">
    <source>
        <dbReference type="ARBA" id="ARBA00022807"/>
    </source>
</evidence>
<gene>
    <name evidence="14" type="primary">USP40</name>
</gene>
<dbReference type="GO" id="GO:0016579">
    <property type="term" value="P:protein deubiquitination"/>
    <property type="evidence" value="ECO:0007669"/>
    <property type="project" value="InterPro"/>
</dbReference>
<dbReference type="InterPro" id="IPR018200">
    <property type="entry name" value="USP_CS"/>
</dbReference>
<evidence type="ECO:0000256" key="1">
    <source>
        <dbReference type="ARBA" id="ARBA00000707"/>
    </source>
</evidence>
<dbReference type="Ensembl" id="ENSACUT00000008814.1">
    <property type="protein sequence ID" value="ENSACUP00000008252.1"/>
    <property type="gene ID" value="ENSACUG00000005609.1"/>
</dbReference>
<feature type="compositionally biased region" description="Polar residues" evidence="12">
    <location>
        <begin position="414"/>
        <end position="434"/>
    </location>
</feature>
<dbReference type="PROSITE" id="PS00973">
    <property type="entry name" value="USP_2"/>
    <property type="match status" value="1"/>
</dbReference>
<evidence type="ECO:0000256" key="8">
    <source>
        <dbReference type="ARBA" id="ARBA00071622"/>
    </source>
</evidence>
<evidence type="ECO:0000256" key="11">
    <source>
        <dbReference type="ARBA" id="ARBA00082203"/>
    </source>
</evidence>
<reference evidence="14" key="1">
    <citation type="submission" date="2025-08" db="UniProtKB">
        <authorList>
            <consortium name="Ensembl"/>
        </authorList>
    </citation>
    <scope>IDENTIFICATION</scope>
</reference>
<dbReference type="EC" id="3.4.19.12" evidence="3"/>
<keyword evidence="6" id="KW-0378">Hydrolase</keyword>
<evidence type="ECO:0000256" key="2">
    <source>
        <dbReference type="ARBA" id="ARBA00009085"/>
    </source>
</evidence>
<name>A0A663M981_ATHCN</name>
<dbReference type="PANTHER" id="PTHR24006:SF842">
    <property type="entry name" value="UBIQUITIN CARBOXYL-TERMINAL HYDROLASE 40"/>
    <property type="match status" value="1"/>
</dbReference>
<dbReference type="GO" id="GO:0005829">
    <property type="term" value="C:cytosol"/>
    <property type="evidence" value="ECO:0007669"/>
    <property type="project" value="TreeGrafter"/>
</dbReference>
<comment type="similarity">
    <text evidence="2">Belongs to the peptidase C19 family.</text>
</comment>
<evidence type="ECO:0000259" key="13">
    <source>
        <dbReference type="PROSITE" id="PS50235"/>
    </source>
</evidence>
<evidence type="ECO:0000256" key="10">
    <source>
        <dbReference type="ARBA" id="ARBA00078954"/>
    </source>
</evidence>
<dbReference type="SUPFAM" id="SSF54001">
    <property type="entry name" value="Cysteine proteinases"/>
    <property type="match status" value="1"/>
</dbReference>
<dbReference type="FunFam" id="3.90.70.10:FF:000101">
    <property type="entry name" value="Ubiquitin specific peptidase 40"/>
    <property type="match status" value="1"/>
</dbReference>
<dbReference type="Pfam" id="PF00443">
    <property type="entry name" value="UCH"/>
    <property type="match status" value="1"/>
</dbReference>
<dbReference type="InterPro" id="IPR057763">
    <property type="entry name" value="UBL_USP40"/>
</dbReference>
<dbReference type="PROSITE" id="PS50235">
    <property type="entry name" value="USP_3"/>
    <property type="match status" value="1"/>
</dbReference>
<dbReference type="OMA" id="PEGSHWF"/>
<dbReference type="InterPro" id="IPR038765">
    <property type="entry name" value="Papain-like_cys_pep_sf"/>
</dbReference>
<evidence type="ECO:0000313" key="14">
    <source>
        <dbReference type="Ensembl" id="ENSACUP00000008252.1"/>
    </source>
</evidence>